<comment type="caution">
    <text evidence="1">The sequence shown here is derived from an EMBL/GenBank/DDBJ whole genome shotgun (WGS) entry which is preliminary data.</text>
</comment>
<evidence type="ECO:0000313" key="1">
    <source>
        <dbReference type="EMBL" id="PVU88091.1"/>
    </source>
</evidence>
<sequence>MRLDFLTNDEETEPQEPIWKYTEEKEKNNTAQIGIKIGHQNPLLTRTVDIKRATAAKTTNDYRSHKWAAHF</sequence>
<dbReference type="AlphaFoldDB" id="A0A2T9Y6W1"/>
<accession>A0A2T9Y6W1</accession>
<reference evidence="1 2" key="1">
    <citation type="journal article" date="2018" name="MBio">
        <title>Comparative Genomics Reveals the Core Gene Toolbox for the Fungus-Insect Symbiosis.</title>
        <authorList>
            <person name="Wang Y."/>
            <person name="Stata M."/>
            <person name="Wang W."/>
            <person name="Stajich J.E."/>
            <person name="White M.M."/>
            <person name="Moncalvo J.M."/>
        </authorList>
    </citation>
    <scope>NUCLEOTIDE SEQUENCE [LARGE SCALE GENOMIC DNA]</scope>
    <source>
        <strain evidence="1 2">SC-DP-2</strain>
    </source>
</reference>
<evidence type="ECO:0000313" key="2">
    <source>
        <dbReference type="Proteomes" id="UP000245609"/>
    </source>
</evidence>
<keyword evidence="2" id="KW-1185">Reference proteome</keyword>
<organism evidence="1 2">
    <name type="scientific">Smittium megazygosporum</name>
    <dbReference type="NCBI Taxonomy" id="133381"/>
    <lineage>
        <taxon>Eukaryota</taxon>
        <taxon>Fungi</taxon>
        <taxon>Fungi incertae sedis</taxon>
        <taxon>Zoopagomycota</taxon>
        <taxon>Kickxellomycotina</taxon>
        <taxon>Harpellomycetes</taxon>
        <taxon>Harpellales</taxon>
        <taxon>Legeriomycetaceae</taxon>
        <taxon>Smittium</taxon>
    </lineage>
</organism>
<name>A0A2T9Y6W1_9FUNG</name>
<protein>
    <submittedName>
        <fullName evidence="1">Uncharacterized protein</fullName>
    </submittedName>
</protein>
<dbReference type="EMBL" id="MBFS01003197">
    <property type="protein sequence ID" value="PVU88091.1"/>
    <property type="molecule type" value="Genomic_DNA"/>
</dbReference>
<proteinExistence type="predicted"/>
<gene>
    <name evidence="1" type="ORF">BB560_006401</name>
</gene>
<dbReference type="Proteomes" id="UP000245609">
    <property type="component" value="Unassembled WGS sequence"/>
</dbReference>